<sequence length="46" mass="5262">MYTDLTDSISTSDWRRTVCYDLLPTAPTKRTLHQLAQTKANSYAVQ</sequence>
<reference evidence="1" key="2">
    <citation type="submission" date="2025-08" db="UniProtKB">
        <authorList>
            <consortium name="RefSeq"/>
        </authorList>
    </citation>
    <scope>IDENTIFICATION</scope>
</reference>
<dbReference type="KEGG" id="ang:An04g05290"/>
<dbReference type="RefSeq" id="XP_059600585.1">
    <property type="nucleotide sequence ID" value="XM_059747525.1"/>
</dbReference>
<reference evidence="1" key="1">
    <citation type="submission" date="2025-02" db="EMBL/GenBank/DDBJ databases">
        <authorList>
            <consortium name="NCBI Genome Project"/>
        </authorList>
    </citation>
    <scope>NUCLEOTIDE SEQUENCE</scope>
</reference>
<name>A0AAJ8BQT6_ASPNG</name>
<gene>
    <name evidence="1" type="ORF">An04g05290</name>
</gene>
<proteinExistence type="predicted"/>
<accession>A0AAJ8BQT6</accession>
<dbReference type="AlphaFoldDB" id="A0AAJ8BQT6"/>
<dbReference type="GeneID" id="84590914"/>
<organism evidence="1">
    <name type="scientific">Aspergillus niger</name>
    <dbReference type="NCBI Taxonomy" id="5061"/>
    <lineage>
        <taxon>Eukaryota</taxon>
        <taxon>Fungi</taxon>
        <taxon>Dikarya</taxon>
        <taxon>Ascomycota</taxon>
        <taxon>Pezizomycotina</taxon>
        <taxon>Eurotiomycetes</taxon>
        <taxon>Eurotiomycetidae</taxon>
        <taxon>Eurotiales</taxon>
        <taxon>Aspergillaceae</taxon>
        <taxon>Aspergillus</taxon>
        <taxon>Aspergillus subgen. Circumdati</taxon>
    </lineage>
</organism>
<protein>
    <submittedName>
        <fullName evidence="1">Uncharacterized protein</fullName>
    </submittedName>
</protein>
<evidence type="ECO:0000313" key="1">
    <source>
        <dbReference type="RefSeq" id="XP_059600585.1"/>
    </source>
</evidence>